<name>A0A7C3VIP3_9CYAN</name>
<comment type="caution">
    <text evidence="1">The sequence shown here is derived from an EMBL/GenBank/DDBJ whole genome shotgun (WGS) entry which is preliminary data.</text>
</comment>
<dbReference type="InterPro" id="IPR002838">
    <property type="entry name" value="AIM24"/>
</dbReference>
<dbReference type="PANTHER" id="PTHR38074:SF1">
    <property type="entry name" value="ALTERED INHERITANCE OF MITOCHONDRIA PROTEIN 24, MITOCHONDRIAL"/>
    <property type="match status" value="1"/>
</dbReference>
<dbReference type="Pfam" id="PF01987">
    <property type="entry name" value="AIM24"/>
    <property type="match status" value="1"/>
</dbReference>
<dbReference type="AlphaFoldDB" id="A0A7C3VIP3"/>
<gene>
    <name evidence="1" type="ORF">ENR15_15700</name>
</gene>
<dbReference type="SUPFAM" id="SSF51219">
    <property type="entry name" value="TRAP-like"/>
    <property type="match status" value="1"/>
</dbReference>
<organism evidence="1">
    <name type="scientific">Planktothricoides sp. SpSt-374</name>
    <dbReference type="NCBI Taxonomy" id="2282167"/>
    <lineage>
        <taxon>Bacteria</taxon>
        <taxon>Bacillati</taxon>
        <taxon>Cyanobacteriota</taxon>
        <taxon>Cyanophyceae</taxon>
        <taxon>Oscillatoriophycideae</taxon>
        <taxon>Oscillatoriales</taxon>
        <taxon>Oscillatoriaceae</taxon>
        <taxon>Planktothricoides</taxon>
    </lineage>
</organism>
<dbReference type="PANTHER" id="PTHR38074">
    <property type="entry name" value="ALTERED INHERITANCE OF MITOCHONDRIA PROTEIN 24, MITOCHONDRIAL"/>
    <property type="match status" value="1"/>
</dbReference>
<dbReference type="InterPro" id="IPR016031">
    <property type="entry name" value="Trp_RNA-bd_attenuator-like_dom"/>
</dbReference>
<dbReference type="EMBL" id="DSPX01000160">
    <property type="protein sequence ID" value="HGG02039.1"/>
    <property type="molecule type" value="Genomic_DNA"/>
</dbReference>
<reference evidence="1" key="1">
    <citation type="journal article" date="2020" name="mSystems">
        <title>Genome- and Community-Level Interaction Insights into Carbon Utilization and Element Cycling Functions of Hydrothermarchaeota in Hydrothermal Sediment.</title>
        <authorList>
            <person name="Zhou Z."/>
            <person name="Liu Y."/>
            <person name="Xu W."/>
            <person name="Pan J."/>
            <person name="Luo Z.H."/>
            <person name="Li M."/>
        </authorList>
    </citation>
    <scope>NUCLEOTIDE SEQUENCE [LARGE SCALE GENOMIC DNA]</scope>
    <source>
        <strain evidence="1">SpSt-374</strain>
    </source>
</reference>
<sequence length="217" mass="23619">MAKFEIIEEEGLRLIKVLMNNETVRAEAGALFYFLGDIRMESQGTGGVGGFFKSLATGETVVRPSYTGTGELYLEPSFEGYHILNLQGEEWVMDTGGYWASEGSVQVDAKRNKLLTGLFGGEGLFQTTAKGQGQVVIKTPGPIEEVHLRNDRLVVDGTFAVARSATLNYTVTKATKSLLGSLTSGEGFVNTYEGTGTVLLAPNAYWEVMMLRQLWAV</sequence>
<evidence type="ECO:0000313" key="1">
    <source>
        <dbReference type="EMBL" id="HGG02039.1"/>
    </source>
</evidence>
<protein>
    <submittedName>
        <fullName evidence="1">AIM24 family protein</fullName>
    </submittedName>
</protein>
<proteinExistence type="predicted"/>
<accession>A0A7C3VIP3</accession>
<dbReference type="InterPro" id="IPR036983">
    <property type="entry name" value="AIM24_sf"/>
</dbReference>
<dbReference type="Gene3D" id="3.60.160.10">
    <property type="entry name" value="Mitochondrial biogenesis AIM24"/>
    <property type="match status" value="1"/>
</dbReference>